<dbReference type="CDD" id="cd06267">
    <property type="entry name" value="PBP1_LacI_sugar_binding-like"/>
    <property type="match status" value="1"/>
</dbReference>
<dbReference type="GO" id="GO:0000976">
    <property type="term" value="F:transcription cis-regulatory region binding"/>
    <property type="evidence" value="ECO:0007669"/>
    <property type="project" value="TreeGrafter"/>
</dbReference>
<keyword evidence="3" id="KW-0804">Transcription</keyword>
<dbReference type="GO" id="GO:0016810">
    <property type="term" value="F:hydrolase activity, acting on carbon-nitrogen (but not peptide) bonds"/>
    <property type="evidence" value="ECO:0007669"/>
    <property type="project" value="InterPro"/>
</dbReference>
<dbReference type="SUPFAM" id="SSF51338">
    <property type="entry name" value="Composite domain of metallo-dependent hydrolases"/>
    <property type="match status" value="1"/>
</dbReference>
<dbReference type="AlphaFoldDB" id="A0A7W7LZQ7"/>
<dbReference type="EMBL" id="JACHJI010000004">
    <property type="protein sequence ID" value="MBB4898601.1"/>
    <property type="molecule type" value="Genomic_DNA"/>
</dbReference>
<evidence type="ECO:0000313" key="5">
    <source>
        <dbReference type="EMBL" id="MBB4898601.1"/>
    </source>
</evidence>
<organism evidence="5 6">
    <name type="scientific">Streptomyces griseomycini</name>
    <dbReference type="NCBI Taxonomy" id="66895"/>
    <lineage>
        <taxon>Bacteria</taxon>
        <taxon>Bacillati</taxon>
        <taxon>Actinomycetota</taxon>
        <taxon>Actinomycetes</taxon>
        <taxon>Kitasatosporales</taxon>
        <taxon>Streptomycetaceae</taxon>
        <taxon>Streptomyces</taxon>
    </lineage>
</organism>
<proteinExistence type="predicted"/>
<name>A0A7W7LZQ7_9ACTN</name>
<accession>A0A7W7LZQ7</accession>
<evidence type="ECO:0000256" key="1">
    <source>
        <dbReference type="ARBA" id="ARBA00023015"/>
    </source>
</evidence>
<evidence type="ECO:0000256" key="2">
    <source>
        <dbReference type="ARBA" id="ARBA00023125"/>
    </source>
</evidence>
<dbReference type="Gene3D" id="3.40.50.2300">
    <property type="match status" value="2"/>
</dbReference>
<sequence>MSTMPVGGLTPRATDDAADLVVRNAGIHTGGPRLPRAEAIAVRDGVITAVGGDEDVAGQVGPATRVVDALGRRRIAHITGPRDRTSATDRLHGYRDVLADADPLLPCEGDVAEEGGARAMGALLDRHPGTGAVFASNDTVALRTLRERGVRVPQDVAVVGLDDTASVVRAAEPPLTTVRQDIEGTGRIAVKLLMRLPDAPGEEVPAPVITRTTPVRRAAA</sequence>
<evidence type="ECO:0000313" key="6">
    <source>
        <dbReference type="Proteomes" id="UP000579523"/>
    </source>
</evidence>
<comment type="caution">
    <text evidence="5">The sequence shown here is derived from an EMBL/GenBank/DDBJ whole genome shotgun (WGS) entry which is preliminary data.</text>
</comment>
<dbReference type="Proteomes" id="UP000579523">
    <property type="component" value="Unassembled WGS sequence"/>
</dbReference>
<keyword evidence="1" id="KW-0805">Transcription regulation</keyword>
<dbReference type="Pfam" id="PF13377">
    <property type="entry name" value="Peripla_BP_3"/>
    <property type="match status" value="1"/>
</dbReference>
<gene>
    <name evidence="5" type="ORF">FHS37_002659</name>
</gene>
<dbReference type="GO" id="GO:0003700">
    <property type="term" value="F:DNA-binding transcription factor activity"/>
    <property type="evidence" value="ECO:0007669"/>
    <property type="project" value="TreeGrafter"/>
</dbReference>
<evidence type="ECO:0000256" key="3">
    <source>
        <dbReference type="ARBA" id="ARBA00023163"/>
    </source>
</evidence>
<evidence type="ECO:0000259" key="4">
    <source>
        <dbReference type="Pfam" id="PF13377"/>
    </source>
</evidence>
<dbReference type="InterPro" id="IPR046335">
    <property type="entry name" value="LacI/GalR-like_sensor"/>
</dbReference>
<reference evidence="5 6" key="1">
    <citation type="submission" date="2020-08" db="EMBL/GenBank/DDBJ databases">
        <title>Genomic Encyclopedia of Type Strains, Phase III (KMG-III): the genomes of soil and plant-associated and newly described type strains.</title>
        <authorList>
            <person name="Whitman W."/>
        </authorList>
    </citation>
    <scope>NUCLEOTIDE SEQUENCE [LARGE SCALE GENOMIC DNA]</scope>
    <source>
        <strain evidence="5 6">CECT 3273</strain>
    </source>
</reference>
<dbReference type="SUPFAM" id="SSF53822">
    <property type="entry name" value="Periplasmic binding protein-like I"/>
    <property type="match status" value="1"/>
</dbReference>
<dbReference type="PANTHER" id="PTHR30146:SF109">
    <property type="entry name" value="HTH-TYPE TRANSCRIPTIONAL REGULATOR GALS"/>
    <property type="match status" value="1"/>
</dbReference>
<protein>
    <submittedName>
        <fullName evidence="5">DNA-binding LacI/PurR family transcriptional regulator</fullName>
    </submittedName>
</protein>
<keyword evidence="2 5" id="KW-0238">DNA-binding</keyword>
<dbReference type="PANTHER" id="PTHR30146">
    <property type="entry name" value="LACI-RELATED TRANSCRIPTIONAL REPRESSOR"/>
    <property type="match status" value="1"/>
</dbReference>
<dbReference type="InterPro" id="IPR028082">
    <property type="entry name" value="Peripla_BP_I"/>
</dbReference>
<keyword evidence="6" id="KW-1185">Reference proteome</keyword>
<feature type="domain" description="Transcriptional regulator LacI/GalR-like sensor" evidence="4">
    <location>
        <begin position="70"/>
        <end position="217"/>
    </location>
</feature>
<dbReference type="InterPro" id="IPR011059">
    <property type="entry name" value="Metal-dep_hydrolase_composite"/>
</dbReference>